<evidence type="ECO:0000259" key="1">
    <source>
        <dbReference type="Pfam" id="PF10436"/>
    </source>
</evidence>
<dbReference type="EMBL" id="ML179464">
    <property type="protein sequence ID" value="THU87109.1"/>
    <property type="molecule type" value="Genomic_DNA"/>
</dbReference>
<dbReference type="Gene3D" id="1.20.140.20">
    <property type="entry name" value="Alpha-ketoacid/pyruvate dehydrogenase kinase, N-terminal domain"/>
    <property type="match status" value="1"/>
</dbReference>
<dbReference type="InterPro" id="IPR036784">
    <property type="entry name" value="AK/P_DHK_N_sf"/>
</dbReference>
<dbReference type="Proteomes" id="UP000297245">
    <property type="component" value="Unassembled WGS sequence"/>
</dbReference>
<reference evidence="2 3" key="1">
    <citation type="journal article" date="2019" name="Nat. Ecol. Evol.">
        <title>Megaphylogeny resolves global patterns of mushroom evolution.</title>
        <authorList>
            <person name="Varga T."/>
            <person name="Krizsan K."/>
            <person name="Foldi C."/>
            <person name="Dima B."/>
            <person name="Sanchez-Garcia M."/>
            <person name="Sanchez-Ramirez S."/>
            <person name="Szollosi G.J."/>
            <person name="Szarkandi J.G."/>
            <person name="Papp V."/>
            <person name="Albert L."/>
            <person name="Andreopoulos W."/>
            <person name="Angelini C."/>
            <person name="Antonin V."/>
            <person name="Barry K.W."/>
            <person name="Bougher N.L."/>
            <person name="Buchanan P."/>
            <person name="Buyck B."/>
            <person name="Bense V."/>
            <person name="Catcheside P."/>
            <person name="Chovatia M."/>
            <person name="Cooper J."/>
            <person name="Damon W."/>
            <person name="Desjardin D."/>
            <person name="Finy P."/>
            <person name="Geml J."/>
            <person name="Haridas S."/>
            <person name="Hughes K."/>
            <person name="Justo A."/>
            <person name="Karasinski D."/>
            <person name="Kautmanova I."/>
            <person name="Kiss B."/>
            <person name="Kocsube S."/>
            <person name="Kotiranta H."/>
            <person name="LaButti K.M."/>
            <person name="Lechner B.E."/>
            <person name="Liimatainen K."/>
            <person name="Lipzen A."/>
            <person name="Lukacs Z."/>
            <person name="Mihaltcheva S."/>
            <person name="Morgado L.N."/>
            <person name="Niskanen T."/>
            <person name="Noordeloos M.E."/>
            <person name="Ohm R.A."/>
            <person name="Ortiz-Santana B."/>
            <person name="Ovrebo C."/>
            <person name="Racz N."/>
            <person name="Riley R."/>
            <person name="Savchenko A."/>
            <person name="Shiryaev A."/>
            <person name="Soop K."/>
            <person name="Spirin V."/>
            <person name="Szebenyi C."/>
            <person name="Tomsovsky M."/>
            <person name="Tulloss R.E."/>
            <person name="Uehling J."/>
            <person name="Grigoriev I.V."/>
            <person name="Vagvolgyi C."/>
            <person name="Papp T."/>
            <person name="Martin F.M."/>
            <person name="Miettinen O."/>
            <person name="Hibbett D.S."/>
            <person name="Nagy L.G."/>
        </authorList>
    </citation>
    <scope>NUCLEOTIDE SEQUENCE [LARGE SCALE GENOMIC DNA]</scope>
    <source>
        <strain evidence="2 3">CBS 962.96</strain>
    </source>
</reference>
<dbReference type="AlphaFoldDB" id="A0A4S8LDX3"/>
<organism evidence="2 3">
    <name type="scientific">Dendrothele bispora (strain CBS 962.96)</name>
    <dbReference type="NCBI Taxonomy" id="1314807"/>
    <lineage>
        <taxon>Eukaryota</taxon>
        <taxon>Fungi</taxon>
        <taxon>Dikarya</taxon>
        <taxon>Basidiomycota</taxon>
        <taxon>Agaricomycotina</taxon>
        <taxon>Agaricomycetes</taxon>
        <taxon>Agaricomycetidae</taxon>
        <taxon>Agaricales</taxon>
        <taxon>Agaricales incertae sedis</taxon>
        <taxon>Dendrothele</taxon>
    </lineage>
</organism>
<evidence type="ECO:0000313" key="3">
    <source>
        <dbReference type="Proteomes" id="UP000297245"/>
    </source>
</evidence>
<sequence length="138" mass="15471">MIFRRWQRASKKAHATSPSPDQINVFLDGAIRNRILVRLIAEQHIALPSAFPNCPPHFLILSCIDLFFLDVLGRRYSINPYLPLSQMVRTSGSFVSELYGATLGASSRIVTDGHPRVYVYICSSALGVHAYGNFEEFV</sequence>
<gene>
    <name evidence="2" type="ORF">K435DRAFT_355239</name>
</gene>
<accession>A0A4S8LDX3</accession>
<feature type="domain" description="Branched-chain alpha-ketoacid dehydrogenase kinase/Pyruvate dehydrogenase kinase N-terminal" evidence="1">
    <location>
        <begin position="19"/>
        <end position="53"/>
    </location>
</feature>
<evidence type="ECO:0000313" key="2">
    <source>
        <dbReference type="EMBL" id="THU87109.1"/>
    </source>
</evidence>
<dbReference type="Pfam" id="PF10436">
    <property type="entry name" value="BCDHK_Adom3"/>
    <property type="match status" value="1"/>
</dbReference>
<proteinExistence type="predicted"/>
<dbReference type="OrthoDB" id="3264224at2759"/>
<keyword evidence="3" id="KW-1185">Reference proteome</keyword>
<protein>
    <recommendedName>
        <fullName evidence="1">Branched-chain alpha-ketoacid dehydrogenase kinase/Pyruvate dehydrogenase kinase N-terminal domain-containing protein</fullName>
    </recommendedName>
</protein>
<dbReference type="SUPFAM" id="SSF69012">
    <property type="entry name" value="alpha-ketoacid dehydrogenase kinase, N-terminal domain"/>
    <property type="match status" value="1"/>
</dbReference>
<dbReference type="InterPro" id="IPR018955">
    <property type="entry name" value="BCDHK/PDK_N"/>
</dbReference>
<name>A0A4S8LDX3_DENBC</name>